<gene>
    <name evidence="1" type="ORF">HMPREF9144_0395</name>
</gene>
<reference evidence="1 2" key="1">
    <citation type="submission" date="2011-04" db="EMBL/GenBank/DDBJ databases">
        <authorList>
            <person name="Muzny D."/>
            <person name="Qin X."/>
            <person name="Deng J."/>
            <person name="Jiang H."/>
            <person name="Liu Y."/>
            <person name="Qu J."/>
            <person name="Song X.-Z."/>
            <person name="Zhang L."/>
            <person name="Thornton R."/>
            <person name="Coyle M."/>
            <person name="Francisco L."/>
            <person name="Jackson L."/>
            <person name="Javaid M."/>
            <person name="Korchina V."/>
            <person name="Kovar C."/>
            <person name="Mata R."/>
            <person name="Mathew T."/>
            <person name="Ngo R."/>
            <person name="Nguyen L."/>
            <person name="Nguyen N."/>
            <person name="Okwuonu G."/>
            <person name="Ongeri F."/>
            <person name="Pham C."/>
            <person name="Simmons D."/>
            <person name="Wilczek-Boney K."/>
            <person name="Hale W."/>
            <person name="Jakkamsetti A."/>
            <person name="Pham P."/>
            <person name="Ruth R."/>
            <person name="San Lucas F."/>
            <person name="Warren J."/>
            <person name="Zhang J."/>
            <person name="Zhao Z."/>
            <person name="Zhou C."/>
            <person name="Zhu D."/>
            <person name="Lee S."/>
            <person name="Bess C."/>
            <person name="Blankenburg K."/>
            <person name="Forbes L."/>
            <person name="Fu Q."/>
            <person name="Gubbala S."/>
            <person name="Hirani K."/>
            <person name="Jayaseelan J.C."/>
            <person name="Lara F."/>
            <person name="Munidasa M."/>
            <person name="Palculict T."/>
            <person name="Patil S."/>
            <person name="Pu L.-L."/>
            <person name="Saada N."/>
            <person name="Tang L."/>
            <person name="Weissenberger G."/>
            <person name="Zhu Y."/>
            <person name="Hemphill L."/>
            <person name="Shang Y."/>
            <person name="Youmans B."/>
            <person name="Ayvaz T."/>
            <person name="Ross M."/>
            <person name="Santibanez J."/>
            <person name="Aqrawi P."/>
            <person name="Gross S."/>
            <person name="Joshi V."/>
            <person name="Fowler G."/>
            <person name="Nazareth L."/>
            <person name="Reid J."/>
            <person name="Worley K."/>
            <person name="Petrosino J."/>
            <person name="Highlander S."/>
            <person name="Gibbs R."/>
        </authorList>
    </citation>
    <scope>NUCLEOTIDE SEQUENCE [LARGE SCALE GENOMIC DNA]</scope>
    <source>
        <strain evidence="1 2">ATCC 700821</strain>
    </source>
</reference>
<protein>
    <submittedName>
        <fullName evidence="1">Uncharacterized protein</fullName>
    </submittedName>
</protein>
<dbReference type="HOGENOM" id="CLU_3255920_0_0_10"/>
<proteinExistence type="predicted"/>
<dbReference type="STRING" id="997353.HMPREF9144_0395"/>
<accession>F9DFF5</accession>
<dbReference type="EMBL" id="AFPY01000016">
    <property type="protein sequence ID" value="EGQ21725.1"/>
    <property type="molecule type" value="Genomic_DNA"/>
</dbReference>
<dbReference type="Proteomes" id="UP000004123">
    <property type="component" value="Unassembled WGS sequence"/>
</dbReference>
<comment type="caution">
    <text evidence="1">The sequence shown here is derived from an EMBL/GenBank/DDBJ whole genome shotgun (WGS) entry which is preliminary data.</text>
</comment>
<dbReference type="AlphaFoldDB" id="F9DFF5"/>
<evidence type="ECO:0000313" key="1">
    <source>
        <dbReference type="EMBL" id="EGQ21725.1"/>
    </source>
</evidence>
<sequence length="42" mass="4862">MADLFAICGMAMCVRNCSYIFVFCFYYECATMLYAIDGFTYV</sequence>
<name>F9DFF5_9BACT</name>
<organism evidence="1 2">
    <name type="scientific">Prevotella pallens ATCC 700821</name>
    <dbReference type="NCBI Taxonomy" id="997353"/>
    <lineage>
        <taxon>Bacteria</taxon>
        <taxon>Pseudomonadati</taxon>
        <taxon>Bacteroidota</taxon>
        <taxon>Bacteroidia</taxon>
        <taxon>Bacteroidales</taxon>
        <taxon>Prevotellaceae</taxon>
        <taxon>Prevotella</taxon>
    </lineage>
</organism>
<evidence type="ECO:0000313" key="2">
    <source>
        <dbReference type="Proteomes" id="UP000004123"/>
    </source>
</evidence>